<dbReference type="InterPro" id="IPR015943">
    <property type="entry name" value="WD40/YVTN_repeat-like_dom_sf"/>
</dbReference>
<evidence type="ECO:0000256" key="4">
    <source>
        <dbReference type="SAM" id="Coils"/>
    </source>
</evidence>
<dbReference type="PROSITE" id="PS50082">
    <property type="entry name" value="WD_REPEATS_2"/>
    <property type="match status" value="2"/>
</dbReference>
<dbReference type="PANTHER" id="PTHR18763">
    <property type="entry name" value="WD-REPEAT PROTEIN 18"/>
    <property type="match status" value="1"/>
</dbReference>
<dbReference type="Pfam" id="PF00400">
    <property type="entry name" value="WD40"/>
    <property type="match status" value="3"/>
</dbReference>
<dbReference type="GO" id="GO:0120330">
    <property type="term" value="C:rixosome complex"/>
    <property type="evidence" value="ECO:0007669"/>
    <property type="project" value="TreeGrafter"/>
</dbReference>
<sequence>MSLVVLSSSLEGIFLWSLNDGTVIKHYKTGTPVLSLTNKGFVSIQSSKPRTLQHFSYQTQSSIMKSSLPVTPTALVSTSGSEFLFVGDAEGKIYIWHVPTGRLLNFFSAHFREITCLKLTNDECHLISAGKDSVVSCWKISEILQGKNQSNDNYDFAFDDEEEENDNNNDNDNGASEQFNQQKRILPVHKWADHTLEVTTIFCTPQDKIITGSLDRTCKIYDLGCNGELLGSLLLPSMIRSVTADNCETALWVGCDNGHIYQIELKEIDSVRKIRNTQRTSFLVSSNLKTTNSEEQNNEGNSNEKFEQISEYEFYGHEFPLISLSCSPDGTILVSGDSSGAIRIWDITTRQTISLFKKHSKKIVSINFVDSGNLLLQQLVQQKHKQQERRQFKKKGHSNKKNIKLNPRITQPIVPLKKHSLWKQDEVGLVPILLKSDSNYHQKQYYEKKNWISEIQKQKSYFFPQKNNKSEDNQEQIENELKKKKKKNIDVNLLLEELERVKNENQRWKIINNQLYKQMISVIVPSKK</sequence>
<dbReference type="AlphaFoldDB" id="A0AAV7Y5I4"/>
<dbReference type="SMART" id="SM00320">
    <property type="entry name" value="WD40"/>
    <property type="match status" value="4"/>
</dbReference>
<proteinExistence type="predicted"/>
<dbReference type="EMBL" id="JANTQA010000072">
    <property type="protein sequence ID" value="KAJ3424281.1"/>
    <property type="molecule type" value="Genomic_DNA"/>
</dbReference>
<protein>
    <submittedName>
        <fullName evidence="5">Wd repeat-containing protein</fullName>
    </submittedName>
</protein>
<keyword evidence="1 3" id="KW-0853">WD repeat</keyword>
<dbReference type="GO" id="GO:0006261">
    <property type="term" value="P:DNA-templated DNA replication"/>
    <property type="evidence" value="ECO:0007669"/>
    <property type="project" value="TreeGrafter"/>
</dbReference>
<dbReference type="Proteomes" id="UP001146793">
    <property type="component" value="Unassembled WGS sequence"/>
</dbReference>
<reference evidence="5" key="1">
    <citation type="submission" date="2022-08" db="EMBL/GenBank/DDBJ databases">
        <title>Novel sulphate-reducing endosymbionts in the free-living metamonad Anaeramoeba.</title>
        <authorList>
            <person name="Jerlstrom-Hultqvist J."/>
            <person name="Cepicka I."/>
            <person name="Gallot-Lavallee L."/>
            <person name="Salas-Leiva D."/>
            <person name="Curtis B.A."/>
            <person name="Zahonova K."/>
            <person name="Pipaliya S."/>
            <person name="Dacks J."/>
            <person name="Roger A.J."/>
        </authorList>
    </citation>
    <scope>NUCLEOTIDE SEQUENCE</scope>
    <source>
        <strain evidence="5">Busselton2</strain>
    </source>
</reference>
<comment type="caution">
    <text evidence="5">The sequence shown here is derived from an EMBL/GenBank/DDBJ whole genome shotgun (WGS) entry which is preliminary data.</text>
</comment>
<dbReference type="SUPFAM" id="SSF50978">
    <property type="entry name" value="WD40 repeat-like"/>
    <property type="match status" value="1"/>
</dbReference>
<evidence type="ECO:0000256" key="2">
    <source>
        <dbReference type="ARBA" id="ARBA00022737"/>
    </source>
</evidence>
<name>A0AAV7Y5I4_9EUKA</name>
<feature type="repeat" description="WD" evidence="3">
    <location>
        <begin position="314"/>
        <end position="355"/>
    </location>
</feature>
<evidence type="ECO:0000256" key="3">
    <source>
        <dbReference type="PROSITE-ProRule" id="PRU00221"/>
    </source>
</evidence>
<gene>
    <name evidence="5" type="ORF">M0812_28999</name>
</gene>
<accession>A0AAV7Y5I4</accession>
<dbReference type="GO" id="GO:0006364">
    <property type="term" value="P:rRNA processing"/>
    <property type="evidence" value="ECO:0007669"/>
    <property type="project" value="TreeGrafter"/>
</dbReference>
<dbReference type="InterPro" id="IPR036322">
    <property type="entry name" value="WD40_repeat_dom_sf"/>
</dbReference>
<dbReference type="InterPro" id="IPR001680">
    <property type="entry name" value="WD40_rpt"/>
</dbReference>
<dbReference type="Gene3D" id="2.130.10.10">
    <property type="entry name" value="YVTN repeat-like/Quinoprotein amine dehydrogenase"/>
    <property type="match status" value="2"/>
</dbReference>
<keyword evidence="4" id="KW-0175">Coiled coil</keyword>
<feature type="repeat" description="WD" evidence="3">
    <location>
        <begin position="107"/>
        <end position="141"/>
    </location>
</feature>
<dbReference type="InterPro" id="IPR045227">
    <property type="entry name" value="WDR18/Ipi3/RID3"/>
</dbReference>
<evidence type="ECO:0000256" key="1">
    <source>
        <dbReference type="ARBA" id="ARBA00022574"/>
    </source>
</evidence>
<evidence type="ECO:0000313" key="5">
    <source>
        <dbReference type="EMBL" id="KAJ3424281.1"/>
    </source>
</evidence>
<dbReference type="PROSITE" id="PS50294">
    <property type="entry name" value="WD_REPEATS_REGION"/>
    <property type="match status" value="1"/>
</dbReference>
<organism evidence="5 6">
    <name type="scientific">Anaeramoeba flamelloides</name>
    <dbReference type="NCBI Taxonomy" id="1746091"/>
    <lineage>
        <taxon>Eukaryota</taxon>
        <taxon>Metamonada</taxon>
        <taxon>Anaeramoebidae</taxon>
        <taxon>Anaeramoeba</taxon>
    </lineage>
</organism>
<evidence type="ECO:0000313" key="6">
    <source>
        <dbReference type="Proteomes" id="UP001146793"/>
    </source>
</evidence>
<feature type="coiled-coil region" evidence="4">
    <location>
        <begin position="467"/>
        <end position="518"/>
    </location>
</feature>
<dbReference type="PANTHER" id="PTHR18763:SF0">
    <property type="entry name" value="WD REPEAT-CONTAINING PROTEIN 18"/>
    <property type="match status" value="1"/>
</dbReference>
<keyword evidence="2" id="KW-0677">Repeat</keyword>
<dbReference type="GO" id="GO:0005656">
    <property type="term" value="C:nuclear pre-replicative complex"/>
    <property type="evidence" value="ECO:0007669"/>
    <property type="project" value="TreeGrafter"/>
</dbReference>